<keyword evidence="3" id="KW-1185">Reference proteome</keyword>
<dbReference type="Proteomes" id="UP000620124">
    <property type="component" value="Unassembled WGS sequence"/>
</dbReference>
<dbReference type="InterPro" id="IPR013096">
    <property type="entry name" value="Cupin_2"/>
</dbReference>
<evidence type="ECO:0000313" key="3">
    <source>
        <dbReference type="Proteomes" id="UP000620124"/>
    </source>
</evidence>
<dbReference type="Gene3D" id="2.60.120.10">
    <property type="entry name" value="Jelly Rolls"/>
    <property type="match status" value="1"/>
</dbReference>
<reference evidence="2" key="1">
    <citation type="submission" date="2020-05" db="EMBL/GenBank/DDBJ databases">
        <title>Mycena genomes resolve the evolution of fungal bioluminescence.</title>
        <authorList>
            <person name="Tsai I.J."/>
        </authorList>
    </citation>
    <scope>NUCLEOTIDE SEQUENCE</scope>
    <source>
        <strain evidence="2">CCC161011</strain>
    </source>
</reference>
<protein>
    <submittedName>
        <fullName evidence="2">Cupin-2 domain-containing protein</fullName>
    </submittedName>
</protein>
<gene>
    <name evidence="2" type="ORF">MVEN_01857600</name>
</gene>
<dbReference type="SUPFAM" id="SSF51182">
    <property type="entry name" value="RmlC-like cupins"/>
    <property type="match status" value="1"/>
</dbReference>
<dbReference type="InterPro" id="IPR047142">
    <property type="entry name" value="OryJ/VirC-like"/>
</dbReference>
<dbReference type="PANTHER" id="PTHR36156">
    <property type="entry name" value="SLR2101 PROTEIN"/>
    <property type="match status" value="1"/>
</dbReference>
<evidence type="ECO:0000259" key="1">
    <source>
        <dbReference type="Pfam" id="PF07883"/>
    </source>
</evidence>
<name>A0A8H6XHM4_9AGAR</name>
<dbReference type="EMBL" id="JACAZI010000018">
    <property type="protein sequence ID" value="KAF7341222.1"/>
    <property type="molecule type" value="Genomic_DNA"/>
</dbReference>
<evidence type="ECO:0000313" key="2">
    <source>
        <dbReference type="EMBL" id="KAF7341222.1"/>
    </source>
</evidence>
<sequence>MGVTRPHFCTLILYHVVPPTPTKCPFPDVRRVVTGHTPTGKSTVVADTIQPPTSWSPDSVNPKFDLYYTGSAPAPIDSEITQGKWVDEIADHPEIISAGGSTFRAFEFAPGSSSPLHRTVSLDYGIVAKGSVVLELEGGERVTLNEGDTIIQRGTMHCWRNETDEWARMYFVGLGAKHVNINGKELEEEWHKAAKN</sequence>
<comment type="caution">
    <text evidence="2">The sequence shown here is derived from an EMBL/GenBank/DDBJ whole genome shotgun (WGS) entry which is preliminary data.</text>
</comment>
<accession>A0A8H6XHM4</accession>
<proteinExistence type="predicted"/>
<dbReference type="InterPro" id="IPR011051">
    <property type="entry name" value="RmlC_Cupin_sf"/>
</dbReference>
<dbReference type="OrthoDB" id="5840532at2759"/>
<organism evidence="2 3">
    <name type="scientific">Mycena venus</name>
    <dbReference type="NCBI Taxonomy" id="2733690"/>
    <lineage>
        <taxon>Eukaryota</taxon>
        <taxon>Fungi</taxon>
        <taxon>Dikarya</taxon>
        <taxon>Basidiomycota</taxon>
        <taxon>Agaricomycotina</taxon>
        <taxon>Agaricomycetes</taxon>
        <taxon>Agaricomycetidae</taxon>
        <taxon>Agaricales</taxon>
        <taxon>Marasmiineae</taxon>
        <taxon>Mycenaceae</taxon>
        <taxon>Mycena</taxon>
    </lineage>
</organism>
<dbReference type="PANTHER" id="PTHR36156:SF2">
    <property type="entry name" value="CUPIN TYPE-2 DOMAIN-CONTAINING PROTEIN"/>
    <property type="match status" value="1"/>
</dbReference>
<feature type="domain" description="Cupin type-2" evidence="1">
    <location>
        <begin position="106"/>
        <end position="172"/>
    </location>
</feature>
<dbReference type="Pfam" id="PF07883">
    <property type="entry name" value="Cupin_2"/>
    <property type="match status" value="1"/>
</dbReference>
<dbReference type="AlphaFoldDB" id="A0A8H6XHM4"/>
<dbReference type="CDD" id="cd02231">
    <property type="entry name" value="cupin_BLL6423-like"/>
    <property type="match status" value="1"/>
</dbReference>
<dbReference type="InterPro" id="IPR014710">
    <property type="entry name" value="RmlC-like_jellyroll"/>
</dbReference>